<dbReference type="EMBL" id="JAUNZN010000032">
    <property type="protein sequence ID" value="KAK4807079.1"/>
    <property type="molecule type" value="Genomic_DNA"/>
</dbReference>
<dbReference type="Pfam" id="PF00078">
    <property type="entry name" value="RVT_1"/>
    <property type="match status" value="1"/>
</dbReference>
<reference evidence="3 4" key="1">
    <citation type="journal article" date="2023" name="J. Hered.">
        <title>Chromosome-level genome of the wood stork (Mycteria americana) provides insight into avian chromosome evolution.</title>
        <authorList>
            <person name="Flamio R. Jr."/>
            <person name="Ramstad K.M."/>
        </authorList>
    </citation>
    <scope>NUCLEOTIDE SEQUENCE [LARGE SCALE GENOMIC DNA]</scope>
    <source>
        <strain evidence="3">JAX WOST 10</strain>
    </source>
</reference>
<comment type="caution">
    <text evidence="3">The sequence shown here is derived from an EMBL/GenBank/DDBJ whole genome shotgun (WGS) entry which is preliminary data.</text>
</comment>
<protein>
    <recommendedName>
        <fullName evidence="5">Reverse transcriptase domain-containing protein</fullName>
    </recommendedName>
</protein>
<keyword evidence="4" id="KW-1185">Reference proteome</keyword>
<accession>A0AAN7RHP4</accession>
<sequence length="422" mass="48539">MTSPEGGNISGNIYAASGSTEGSGAYLKCLYTNEHSMRNKQDELEALVSSQSHDIIGISETWWNESHDWSAGMEDYRLFRRDRQGRRGGGVALYARERFDCTALAVNSDVVESLWVGIRGKENKGDVVVGVYYRSPSQDTSKRGRRPAWLKRELLKELKRKKKLYDLWKQVFNNTDRPWAAWSPELEDHECGNSDFPFVDTEIVRDQLYQLNVHKSMGPDGIHPRVLKELADVMVTRLVDEGKAVDVAFLDFSEAFDTVPHSILLDKLSNCGMSGFMVHWVKNWLNGRAQRVGSILWPVLFNIFINDLDAGVECTISKFDDDTKLGGAEDLQRDLDRLEHWAKINGMKFKNLKGAYKKDEDRLFTRAYSDRTREGRFRLDIRKKFFTMRVVKQWNRLPREVVDAPSLETFKVRLDRALSNLI</sequence>
<name>A0AAN7RHP4_MYCAM</name>
<proteinExistence type="predicted"/>
<evidence type="ECO:0008006" key="5">
    <source>
        <dbReference type="Google" id="ProtNLM"/>
    </source>
</evidence>
<evidence type="ECO:0000259" key="2">
    <source>
        <dbReference type="Pfam" id="PF03372"/>
    </source>
</evidence>
<feature type="domain" description="Endonuclease/exonuclease/phosphatase" evidence="2">
    <location>
        <begin position="35"/>
        <end position="159"/>
    </location>
</feature>
<dbReference type="InterPro" id="IPR005135">
    <property type="entry name" value="Endo/exonuclease/phosphatase"/>
</dbReference>
<dbReference type="Proteomes" id="UP001333110">
    <property type="component" value="Unassembled WGS sequence"/>
</dbReference>
<evidence type="ECO:0000313" key="3">
    <source>
        <dbReference type="EMBL" id="KAK4807079.1"/>
    </source>
</evidence>
<organism evidence="3 4">
    <name type="scientific">Mycteria americana</name>
    <name type="common">Wood stork</name>
    <dbReference type="NCBI Taxonomy" id="33587"/>
    <lineage>
        <taxon>Eukaryota</taxon>
        <taxon>Metazoa</taxon>
        <taxon>Chordata</taxon>
        <taxon>Craniata</taxon>
        <taxon>Vertebrata</taxon>
        <taxon>Euteleostomi</taxon>
        <taxon>Archelosauria</taxon>
        <taxon>Archosauria</taxon>
        <taxon>Dinosauria</taxon>
        <taxon>Saurischia</taxon>
        <taxon>Theropoda</taxon>
        <taxon>Coelurosauria</taxon>
        <taxon>Aves</taxon>
        <taxon>Neognathae</taxon>
        <taxon>Neoaves</taxon>
        <taxon>Aequornithes</taxon>
        <taxon>Ciconiiformes</taxon>
        <taxon>Ciconiidae</taxon>
        <taxon>Mycteria</taxon>
    </lineage>
</organism>
<evidence type="ECO:0000259" key="1">
    <source>
        <dbReference type="Pfam" id="PF00078"/>
    </source>
</evidence>
<dbReference type="InterPro" id="IPR000477">
    <property type="entry name" value="RT_dom"/>
</dbReference>
<dbReference type="InterPro" id="IPR036691">
    <property type="entry name" value="Endo/exonu/phosph_ase_sf"/>
</dbReference>
<dbReference type="Gene3D" id="3.60.10.10">
    <property type="entry name" value="Endonuclease/exonuclease/phosphatase"/>
    <property type="match status" value="1"/>
</dbReference>
<dbReference type="GO" id="GO:0003824">
    <property type="term" value="F:catalytic activity"/>
    <property type="evidence" value="ECO:0007669"/>
    <property type="project" value="InterPro"/>
</dbReference>
<dbReference type="Pfam" id="PF03372">
    <property type="entry name" value="Exo_endo_phos"/>
    <property type="match status" value="1"/>
</dbReference>
<dbReference type="AlphaFoldDB" id="A0AAN7RHP4"/>
<dbReference type="SUPFAM" id="SSF56219">
    <property type="entry name" value="DNase I-like"/>
    <property type="match status" value="1"/>
</dbReference>
<evidence type="ECO:0000313" key="4">
    <source>
        <dbReference type="Proteomes" id="UP001333110"/>
    </source>
</evidence>
<gene>
    <name evidence="3" type="ORF">QYF61_018420</name>
</gene>
<feature type="domain" description="Reverse transcriptase" evidence="1">
    <location>
        <begin position="210"/>
        <end position="353"/>
    </location>
</feature>
<dbReference type="PANTHER" id="PTHR33332">
    <property type="entry name" value="REVERSE TRANSCRIPTASE DOMAIN-CONTAINING PROTEIN"/>
    <property type="match status" value="1"/>
</dbReference>